<gene>
    <name evidence="6" type="ORF">AB1207_12995</name>
</gene>
<evidence type="ECO:0000313" key="7">
    <source>
        <dbReference type="Proteomes" id="UP001555826"/>
    </source>
</evidence>
<comment type="caution">
    <text evidence="6">The sequence shown here is derived from an EMBL/GenBank/DDBJ whole genome shotgun (WGS) entry which is preliminary data.</text>
</comment>
<proteinExistence type="inferred from homology"/>
<dbReference type="HAMAP" id="MF_01609">
    <property type="entry name" value="Glu_cys_ligase_2"/>
    <property type="match status" value="1"/>
</dbReference>
<dbReference type="InterPro" id="IPR011793">
    <property type="entry name" value="YbdK"/>
</dbReference>
<dbReference type="Gene3D" id="3.30.590.20">
    <property type="match status" value="1"/>
</dbReference>
<organism evidence="6 7">
    <name type="scientific">Kineococcus endophyticus</name>
    <dbReference type="NCBI Taxonomy" id="1181883"/>
    <lineage>
        <taxon>Bacteria</taxon>
        <taxon>Bacillati</taxon>
        <taxon>Actinomycetota</taxon>
        <taxon>Actinomycetes</taxon>
        <taxon>Kineosporiales</taxon>
        <taxon>Kineosporiaceae</taxon>
        <taxon>Kineococcus</taxon>
    </lineage>
</organism>
<keyword evidence="2 5" id="KW-0547">Nucleotide-binding</keyword>
<keyword evidence="3 5" id="KW-0067">ATP-binding</keyword>
<comment type="catalytic activity">
    <reaction evidence="4 5">
        <text>L-cysteine + L-glutamate + ATP = gamma-L-glutamyl-L-cysteine + ADP + phosphate + H(+)</text>
        <dbReference type="Rhea" id="RHEA:13285"/>
        <dbReference type="ChEBI" id="CHEBI:15378"/>
        <dbReference type="ChEBI" id="CHEBI:29985"/>
        <dbReference type="ChEBI" id="CHEBI:30616"/>
        <dbReference type="ChEBI" id="CHEBI:35235"/>
        <dbReference type="ChEBI" id="CHEBI:43474"/>
        <dbReference type="ChEBI" id="CHEBI:58173"/>
        <dbReference type="ChEBI" id="CHEBI:456216"/>
        <dbReference type="EC" id="6.3.2.2"/>
    </reaction>
</comment>
<evidence type="ECO:0000256" key="3">
    <source>
        <dbReference type="ARBA" id="ARBA00022840"/>
    </source>
</evidence>
<keyword evidence="7" id="KW-1185">Reference proteome</keyword>
<dbReference type="PANTHER" id="PTHR36510">
    <property type="entry name" value="GLUTAMATE--CYSTEINE LIGASE 2-RELATED"/>
    <property type="match status" value="1"/>
</dbReference>
<dbReference type="RefSeq" id="WP_367638797.1">
    <property type="nucleotide sequence ID" value="NZ_JBFNQN010000008.1"/>
</dbReference>
<dbReference type="Proteomes" id="UP001555826">
    <property type="component" value="Unassembled WGS sequence"/>
</dbReference>
<dbReference type="EC" id="6.3.2.2" evidence="5"/>
<dbReference type="NCBIfam" id="NF010041">
    <property type="entry name" value="PRK13517.1-1"/>
    <property type="match status" value="1"/>
</dbReference>
<dbReference type="InterPro" id="IPR014746">
    <property type="entry name" value="Gln_synth/guanido_kin_cat_dom"/>
</dbReference>
<name>A0ABV3P7R0_9ACTN</name>
<dbReference type="PANTHER" id="PTHR36510:SF1">
    <property type="entry name" value="GLUTAMATE--CYSTEINE LIGASE 2-RELATED"/>
    <property type="match status" value="1"/>
</dbReference>
<keyword evidence="1 5" id="KW-0436">Ligase</keyword>
<evidence type="ECO:0000256" key="5">
    <source>
        <dbReference type="HAMAP-Rule" id="MF_01609"/>
    </source>
</evidence>
<evidence type="ECO:0000313" key="6">
    <source>
        <dbReference type="EMBL" id="MEW9265668.1"/>
    </source>
</evidence>
<reference evidence="6 7" key="1">
    <citation type="submission" date="2024-07" db="EMBL/GenBank/DDBJ databases">
        <authorList>
            <person name="Thanompreechachai J."/>
            <person name="Duangmal K."/>
        </authorList>
    </citation>
    <scope>NUCLEOTIDE SEQUENCE [LARGE SCALE GENOMIC DNA]</scope>
    <source>
        <strain evidence="6 7">KCTC 19886</strain>
    </source>
</reference>
<dbReference type="Pfam" id="PF04107">
    <property type="entry name" value="GCS2"/>
    <property type="match status" value="1"/>
</dbReference>
<evidence type="ECO:0000256" key="4">
    <source>
        <dbReference type="ARBA" id="ARBA00048819"/>
    </source>
</evidence>
<comment type="similarity">
    <text evidence="5">Belongs to the glutamate--cysteine ligase type 2 family. YbdK subfamily.</text>
</comment>
<dbReference type="GO" id="GO:0004357">
    <property type="term" value="F:glutamate-cysteine ligase activity"/>
    <property type="evidence" value="ECO:0007669"/>
    <property type="project" value="UniProtKB-EC"/>
</dbReference>
<dbReference type="NCBIfam" id="TIGR02050">
    <property type="entry name" value="gshA_cyan_rel"/>
    <property type="match status" value="1"/>
</dbReference>
<evidence type="ECO:0000256" key="1">
    <source>
        <dbReference type="ARBA" id="ARBA00022598"/>
    </source>
</evidence>
<dbReference type="SUPFAM" id="SSF55931">
    <property type="entry name" value="Glutamine synthetase/guanido kinase"/>
    <property type="match status" value="1"/>
</dbReference>
<evidence type="ECO:0000256" key="2">
    <source>
        <dbReference type="ARBA" id="ARBA00022741"/>
    </source>
</evidence>
<sequence length="355" mass="37830">MGRRVGIEEEFLLVDADTGRARGDGPAVARAVEEQTELQQQQVETGTAPHTDLREAASDLLGRRARTAAAARERGARLLALATHPLPTASATTRGERYQRLEDHYGLLVREQLTCGCHVHVEVPDRGEAAAVLDRLRPWTSVLLALSSNSPFWQGADSGYASYRTQVWYRWPTAGPTEPFGDAAGYDRATARLLATGVPLDAGQFYFDARISATHPTVEVRVADVCLLARDAVLLAALTRGLVETAAREAADGLPVPDVSVAALRAASWRAAHDGTGGELVSPTSGRPEPADAVLTALVDHVRPALLDAGDEELVLTGLADVRRRGTGADWQRATAARSGVDAVAREAAEATLRS</sequence>
<dbReference type="InterPro" id="IPR006336">
    <property type="entry name" value="GCS2"/>
</dbReference>
<accession>A0ABV3P7R0</accession>
<comment type="function">
    <text evidence="5">ATP-dependent carboxylate-amine ligase which exhibits weak glutamate--cysteine ligase activity.</text>
</comment>
<dbReference type="InterPro" id="IPR050141">
    <property type="entry name" value="GCL_type2/YbdK_subfam"/>
</dbReference>
<dbReference type="EMBL" id="JBFNQN010000008">
    <property type="protein sequence ID" value="MEW9265668.1"/>
    <property type="molecule type" value="Genomic_DNA"/>
</dbReference>
<protein>
    <recommendedName>
        <fullName evidence="5">Putative glutamate--cysteine ligase 2</fullName>
        <ecNumber evidence="5">6.3.2.2</ecNumber>
    </recommendedName>
    <alternativeName>
        <fullName evidence="5">Gamma-glutamylcysteine synthetase 2</fullName>
        <shortName evidence="5">GCS 2</shortName>
        <shortName evidence="5">Gamma-GCS 2</shortName>
    </alternativeName>
</protein>